<reference evidence="8" key="1">
    <citation type="submission" date="2025-08" db="UniProtKB">
        <authorList>
            <consortium name="RefSeq"/>
        </authorList>
    </citation>
    <scope>IDENTIFICATION</scope>
</reference>
<dbReference type="GO" id="GO:0009414">
    <property type="term" value="P:response to water deprivation"/>
    <property type="evidence" value="ECO:0007669"/>
    <property type="project" value="UniProtKB-ARBA"/>
</dbReference>
<sequence length="756" mass="83771">MRSLCVEPFQNLSVVDTGARRAFTHCSPWKTNHKHEAVLSFPLSSPNRKSLSICLSSSANLPVMMEEKKQTFDASEAAFLVKELNENFRAGKTKSYEWRVSQLKGIEKMVVEREKDICEALYKDLSKPEYEAFVSEISMVRSSCEEALKELKQWMKPEKAKTSMATYPSSAEIVSEPLGAVLVISTWNYPFSLSVKPVVGAITAGNAVVLKPSEIAPATSALLSKLFEEYLDRSAVRVVEGGVLETTALLDQKWDKIFYTGLVNRMSISPILCLKCLHFSYSFILVFRNTMYLDGKKRSSTSVITTDEISACVFGTKNFILYHLFSTNLCIAYLSPQLVIQISMVRSSCEEALKELKQWMKPEKAKTSMATYPSSAEIVSEPLGAVLVISTWNYPFSLSVKPVVGAITAGNAVVLKPSEIAPATSALLSKLFEEYLDRSAVRVVEGGVLETTALLDQKWDKIFYTGSPRVGRIVMTAAAKHLTPVVLELGGKCPAVIDSDVDLQVTVRRIIAGKWQLNNGQACISVDYIITTKEFAPKLIDALRKGIEEFFGTDPMESKDISCIVSSNHFSRLESLMDDYKVFYKIVVGGQRNQKKLKIAPTIFLDVPGDSQLMQEEIFGPLLPIITVENVKDSIDLINSKPKPLTAYLFTNNEKLKNNFVQSVSSGGMVINDTVLHVTVSSLPFGGVGESGMGSYHGKFSFDAFSHKKAVLYRSFSGDTSVRYPPYTPEKQKLVRAVMNGGIFDIILAFMGWSRD</sequence>
<dbReference type="GO" id="GO:0005737">
    <property type="term" value="C:cytoplasm"/>
    <property type="evidence" value="ECO:0007669"/>
    <property type="project" value="TreeGrafter"/>
</dbReference>
<feature type="domain" description="Aldehyde dehydrogenase" evidence="6">
    <location>
        <begin position="344"/>
        <end position="711"/>
    </location>
</feature>
<dbReference type="GO" id="GO:0006081">
    <property type="term" value="P:aldehyde metabolic process"/>
    <property type="evidence" value="ECO:0007669"/>
    <property type="project" value="InterPro"/>
</dbReference>
<dbReference type="KEGG" id="peu:105109452"/>
<dbReference type="FunFam" id="3.40.309.10:FF:000003">
    <property type="entry name" value="Aldehyde dehydrogenase"/>
    <property type="match status" value="1"/>
</dbReference>
<dbReference type="InterPro" id="IPR016162">
    <property type="entry name" value="Ald_DH_N"/>
</dbReference>
<evidence type="ECO:0000259" key="6">
    <source>
        <dbReference type="Pfam" id="PF00171"/>
    </source>
</evidence>
<dbReference type="EC" id="1.2.1.3" evidence="4"/>
<dbReference type="RefSeq" id="XP_011002476.1">
    <property type="nucleotide sequence ID" value="XM_011004174.1"/>
</dbReference>
<dbReference type="PANTHER" id="PTHR43570:SF25">
    <property type="entry name" value="ALDEHYDE DEHYDROGENASE FAMILY 3 MEMBER I1, CHLOROPLASTIC"/>
    <property type="match status" value="1"/>
</dbReference>
<evidence type="ECO:0000313" key="7">
    <source>
        <dbReference type="Proteomes" id="UP000694918"/>
    </source>
</evidence>
<dbReference type="AlphaFoldDB" id="A0AAJ6X208"/>
<evidence type="ECO:0000256" key="4">
    <source>
        <dbReference type="ARBA" id="ARBA00024226"/>
    </source>
</evidence>
<proteinExistence type="inferred from homology"/>
<organism evidence="7 8">
    <name type="scientific">Populus euphratica</name>
    <name type="common">Euphrates poplar</name>
    <dbReference type="NCBI Taxonomy" id="75702"/>
    <lineage>
        <taxon>Eukaryota</taxon>
        <taxon>Viridiplantae</taxon>
        <taxon>Streptophyta</taxon>
        <taxon>Embryophyta</taxon>
        <taxon>Tracheophyta</taxon>
        <taxon>Spermatophyta</taxon>
        <taxon>Magnoliopsida</taxon>
        <taxon>eudicotyledons</taxon>
        <taxon>Gunneridae</taxon>
        <taxon>Pentapetalae</taxon>
        <taxon>rosids</taxon>
        <taxon>fabids</taxon>
        <taxon>Malpighiales</taxon>
        <taxon>Salicaceae</taxon>
        <taxon>Saliceae</taxon>
        <taxon>Populus</taxon>
    </lineage>
</organism>
<evidence type="ECO:0000256" key="3">
    <source>
        <dbReference type="ARBA" id="ARBA00023027"/>
    </source>
</evidence>
<feature type="domain" description="Aldehyde dehydrogenase" evidence="6">
    <location>
        <begin position="73"/>
        <end position="261"/>
    </location>
</feature>
<dbReference type="InterPro" id="IPR016161">
    <property type="entry name" value="Ald_DH/histidinol_DH"/>
</dbReference>
<keyword evidence="3" id="KW-0520">NAD</keyword>
<evidence type="ECO:0000313" key="8">
    <source>
        <dbReference type="RefSeq" id="XP_011002476.1"/>
    </source>
</evidence>
<gene>
    <name evidence="8" type="primary">LOC105109452</name>
</gene>
<dbReference type="Pfam" id="PF00171">
    <property type="entry name" value="Aldedh"/>
    <property type="match status" value="2"/>
</dbReference>
<comment type="similarity">
    <text evidence="1">Belongs to the aldehyde dehydrogenase family.</text>
</comment>
<evidence type="ECO:0000256" key="2">
    <source>
        <dbReference type="ARBA" id="ARBA00023002"/>
    </source>
</evidence>
<dbReference type="InterPro" id="IPR016163">
    <property type="entry name" value="Ald_DH_C"/>
</dbReference>
<evidence type="ECO:0000256" key="5">
    <source>
        <dbReference type="ARBA" id="ARBA00049194"/>
    </source>
</evidence>
<dbReference type="Gene3D" id="3.40.309.10">
    <property type="entry name" value="Aldehyde Dehydrogenase, Chain A, domain 2"/>
    <property type="match status" value="1"/>
</dbReference>
<keyword evidence="7" id="KW-1185">Reference proteome</keyword>
<dbReference type="FunFam" id="3.40.605.10:FF:000004">
    <property type="entry name" value="Aldehyde dehydrogenase"/>
    <property type="match status" value="2"/>
</dbReference>
<dbReference type="PANTHER" id="PTHR43570">
    <property type="entry name" value="ALDEHYDE DEHYDROGENASE"/>
    <property type="match status" value="1"/>
</dbReference>
<dbReference type="GO" id="GO:0004029">
    <property type="term" value="F:aldehyde dehydrogenase (NAD+) activity"/>
    <property type="evidence" value="ECO:0007669"/>
    <property type="project" value="UniProtKB-EC"/>
</dbReference>
<evidence type="ECO:0000256" key="1">
    <source>
        <dbReference type="ARBA" id="ARBA00009986"/>
    </source>
</evidence>
<dbReference type="SUPFAM" id="SSF53720">
    <property type="entry name" value="ALDH-like"/>
    <property type="match status" value="2"/>
</dbReference>
<dbReference type="Gene3D" id="3.40.605.10">
    <property type="entry name" value="Aldehyde Dehydrogenase, Chain A, domain 1"/>
    <property type="match status" value="2"/>
</dbReference>
<comment type="catalytic activity">
    <reaction evidence="5">
        <text>an aldehyde + NAD(+) + H2O = a carboxylate + NADH + 2 H(+)</text>
        <dbReference type="Rhea" id="RHEA:16185"/>
        <dbReference type="ChEBI" id="CHEBI:15377"/>
        <dbReference type="ChEBI" id="CHEBI:15378"/>
        <dbReference type="ChEBI" id="CHEBI:17478"/>
        <dbReference type="ChEBI" id="CHEBI:29067"/>
        <dbReference type="ChEBI" id="CHEBI:57540"/>
        <dbReference type="ChEBI" id="CHEBI:57945"/>
        <dbReference type="EC" id="1.2.1.3"/>
    </reaction>
</comment>
<protein>
    <recommendedName>
        <fullName evidence="4">aldehyde dehydrogenase (NAD(+))</fullName>
        <ecNumber evidence="4">1.2.1.3</ecNumber>
    </recommendedName>
</protein>
<dbReference type="InterPro" id="IPR015590">
    <property type="entry name" value="Aldehyde_DH_dom"/>
</dbReference>
<keyword evidence="2" id="KW-0560">Oxidoreductase</keyword>
<dbReference type="GeneID" id="105109452"/>
<dbReference type="GO" id="GO:0009737">
    <property type="term" value="P:response to abscisic acid"/>
    <property type="evidence" value="ECO:0007669"/>
    <property type="project" value="UniProtKB-ARBA"/>
</dbReference>
<dbReference type="InterPro" id="IPR012394">
    <property type="entry name" value="Aldehyde_DH_NAD(P)"/>
</dbReference>
<name>A0AAJ6X208_POPEU</name>
<accession>A0AAJ6X208</accession>
<dbReference type="Proteomes" id="UP000694918">
    <property type="component" value="Unplaced"/>
</dbReference>